<reference evidence="9" key="1">
    <citation type="submission" date="2022-08" db="UniProtKB">
        <authorList>
            <consortium name="EnsemblMetazoa"/>
        </authorList>
    </citation>
    <scope>IDENTIFICATION</scope>
    <source>
        <strain evidence="9">05x7-T-G4-1.051#20</strain>
    </source>
</reference>
<keyword evidence="3 4" id="KW-0648">Protein biosynthesis</keyword>
<dbReference type="SUPFAM" id="SSF47616">
    <property type="entry name" value="GST C-terminal domain-like"/>
    <property type="match status" value="1"/>
</dbReference>
<dbReference type="PROSITE" id="PS50405">
    <property type="entry name" value="GST_CTER"/>
    <property type="match status" value="1"/>
</dbReference>
<dbReference type="GO" id="GO:0003746">
    <property type="term" value="F:translation elongation factor activity"/>
    <property type="evidence" value="ECO:0007669"/>
    <property type="project" value="UniProtKB-UniRule"/>
</dbReference>
<dbReference type="InterPro" id="IPR004045">
    <property type="entry name" value="Glutathione_S-Trfase_N"/>
</dbReference>
<dbReference type="Pfam" id="PF00043">
    <property type="entry name" value="GST_C"/>
    <property type="match status" value="1"/>
</dbReference>
<dbReference type="InterPro" id="IPR040079">
    <property type="entry name" value="Glutathione_S-Trfase"/>
</dbReference>
<dbReference type="FunFam" id="3.30.70.1010:FF:000001">
    <property type="entry name" value="Elongation factor 1-gamma 1"/>
    <property type="match status" value="1"/>
</dbReference>
<dbReference type="PANTHER" id="PTHR43986:SF1">
    <property type="entry name" value="ELONGATION FACTOR 1-GAMMA"/>
    <property type="match status" value="1"/>
</dbReference>
<dbReference type="CDD" id="cd03044">
    <property type="entry name" value="GST_N_EF1Bgamma"/>
    <property type="match status" value="1"/>
</dbReference>
<accession>A0A8W8I0T1</accession>
<organism evidence="9 10">
    <name type="scientific">Magallana gigas</name>
    <name type="common">Pacific oyster</name>
    <name type="synonym">Crassostrea gigas</name>
    <dbReference type="NCBI Taxonomy" id="29159"/>
    <lineage>
        <taxon>Eukaryota</taxon>
        <taxon>Metazoa</taxon>
        <taxon>Spiralia</taxon>
        <taxon>Lophotrochozoa</taxon>
        <taxon>Mollusca</taxon>
        <taxon>Bivalvia</taxon>
        <taxon>Autobranchia</taxon>
        <taxon>Pteriomorphia</taxon>
        <taxon>Ostreida</taxon>
        <taxon>Ostreoidea</taxon>
        <taxon>Ostreidae</taxon>
        <taxon>Magallana</taxon>
    </lineage>
</organism>
<evidence type="ECO:0000256" key="5">
    <source>
        <dbReference type="SAM" id="MobiDB-lite"/>
    </source>
</evidence>
<dbReference type="InterPro" id="IPR036249">
    <property type="entry name" value="Thioredoxin-like_sf"/>
</dbReference>
<feature type="compositionally biased region" description="Basic and acidic residues" evidence="5">
    <location>
        <begin position="229"/>
        <end position="245"/>
    </location>
</feature>
<feature type="domain" description="EF-1-gamma C-terminal" evidence="6">
    <location>
        <begin position="260"/>
        <end position="419"/>
    </location>
</feature>
<dbReference type="Pfam" id="PF00647">
    <property type="entry name" value="EF1G"/>
    <property type="match status" value="1"/>
</dbReference>
<evidence type="ECO:0000259" key="6">
    <source>
        <dbReference type="PROSITE" id="PS50040"/>
    </source>
</evidence>
<dbReference type="GO" id="GO:0005634">
    <property type="term" value="C:nucleus"/>
    <property type="evidence" value="ECO:0007669"/>
    <property type="project" value="TreeGrafter"/>
</dbReference>
<dbReference type="SFLD" id="SFLDS00019">
    <property type="entry name" value="Glutathione_Transferase_(cytos"/>
    <property type="match status" value="1"/>
</dbReference>
<dbReference type="PANTHER" id="PTHR43986">
    <property type="entry name" value="ELONGATION FACTOR 1-GAMMA"/>
    <property type="match status" value="1"/>
</dbReference>
<dbReference type="PROSITE" id="PS50404">
    <property type="entry name" value="GST_NTER"/>
    <property type="match status" value="1"/>
</dbReference>
<evidence type="ECO:0000256" key="2">
    <source>
        <dbReference type="ARBA" id="ARBA00022768"/>
    </source>
</evidence>
<keyword evidence="10" id="KW-1185">Reference proteome</keyword>
<dbReference type="InterPro" id="IPR010987">
    <property type="entry name" value="Glutathione-S-Trfase_C-like"/>
</dbReference>
<protein>
    <recommendedName>
        <fullName evidence="1">Elongation factor 1-gamma</fullName>
    </recommendedName>
</protein>
<dbReference type="SUPFAM" id="SSF89942">
    <property type="entry name" value="eEF1-gamma domain"/>
    <property type="match status" value="1"/>
</dbReference>
<feature type="domain" description="GST C-terminal" evidence="8">
    <location>
        <begin position="85"/>
        <end position="213"/>
    </location>
</feature>
<feature type="region of interest" description="Disordered" evidence="5">
    <location>
        <begin position="222"/>
        <end position="269"/>
    </location>
</feature>
<evidence type="ECO:0000313" key="10">
    <source>
        <dbReference type="Proteomes" id="UP000005408"/>
    </source>
</evidence>
<dbReference type="Gene3D" id="3.30.70.1010">
    <property type="entry name" value="Translation elongation factor EF1B, gamma chain, conserved domain"/>
    <property type="match status" value="1"/>
</dbReference>
<dbReference type="Gene3D" id="1.20.1050.10">
    <property type="match status" value="1"/>
</dbReference>
<dbReference type="AlphaFoldDB" id="A0A8W8I0T1"/>
<dbReference type="SFLD" id="SFLDG00358">
    <property type="entry name" value="Main_(cytGST)"/>
    <property type="match status" value="1"/>
</dbReference>
<dbReference type="EnsemblMetazoa" id="G11860.32">
    <property type="protein sequence ID" value="G11860.32:cds"/>
    <property type="gene ID" value="G11860"/>
</dbReference>
<sequence length="419" mass="48003">MASGTLYTFPDNFRAFKALIAAQYSGADVKISPGFKFGETNKSKSFLEKFPLGKVPAFESASGDCLFESNAIAQYVSNAQLMGANSRDAAFVQQWINFADNEVLPASCTWVFPCLGIMQFNKQETEKAKEQVKKALGVLNGHLSKRTFLVGERISQADISVACNLLLLYKHVLDPSFRAPYIHTNRWFTTLVNQPQFSAVIGPLKMCSKMAEFDSKKFAELHGQTAGSGKKEKQPKPAAKKKEKEAEPEEEEEEEKPRESKDPFASFPKGTFNFDEFKREYSNKDTLTEALPYFWKNFDKENYSIWFCEYKYNDELAKIFMTSNLIRGMFQRLEKLNKNAFASMCIFGEDNKNTVSGVWVWKGHQLAFELSPDWQIDYESYSWKKLDPNTEETKNLVKEYFAWEGNFNGKKFNQGKIFK</sequence>
<evidence type="ECO:0000256" key="3">
    <source>
        <dbReference type="ARBA" id="ARBA00022917"/>
    </source>
</evidence>
<dbReference type="InterPro" id="IPR050802">
    <property type="entry name" value="EF-GSTs"/>
</dbReference>
<dbReference type="CDD" id="cd03181">
    <property type="entry name" value="GST_C_EF1Bgamma_like"/>
    <property type="match status" value="1"/>
</dbReference>
<dbReference type="FunFam" id="3.40.30.10:FF:000233">
    <property type="entry name" value="Elongation factor 1-gamma"/>
    <property type="match status" value="1"/>
</dbReference>
<dbReference type="InterPro" id="IPR036433">
    <property type="entry name" value="EF1B_G_C_sf"/>
</dbReference>
<evidence type="ECO:0000313" key="9">
    <source>
        <dbReference type="EnsemblMetazoa" id="G11860.32:cds"/>
    </source>
</evidence>
<evidence type="ECO:0000259" key="8">
    <source>
        <dbReference type="PROSITE" id="PS50405"/>
    </source>
</evidence>
<evidence type="ECO:0000256" key="4">
    <source>
        <dbReference type="PROSITE-ProRule" id="PRU00519"/>
    </source>
</evidence>
<evidence type="ECO:0000259" key="7">
    <source>
        <dbReference type="PROSITE" id="PS50404"/>
    </source>
</evidence>
<dbReference type="Proteomes" id="UP000005408">
    <property type="component" value="Unassembled WGS sequence"/>
</dbReference>
<dbReference type="InterPro" id="IPR004046">
    <property type="entry name" value="GST_C"/>
</dbReference>
<dbReference type="SMART" id="SM01183">
    <property type="entry name" value="EF1G"/>
    <property type="match status" value="1"/>
</dbReference>
<keyword evidence="2 4" id="KW-0251">Elongation factor</keyword>
<dbReference type="Gene3D" id="3.40.30.10">
    <property type="entry name" value="Glutaredoxin"/>
    <property type="match status" value="1"/>
</dbReference>
<dbReference type="SUPFAM" id="SSF52833">
    <property type="entry name" value="Thioredoxin-like"/>
    <property type="match status" value="1"/>
</dbReference>
<dbReference type="InterPro" id="IPR001662">
    <property type="entry name" value="EF1B_G_C"/>
</dbReference>
<evidence type="ECO:0000256" key="1">
    <source>
        <dbReference type="ARBA" id="ARBA00022218"/>
    </source>
</evidence>
<feature type="domain" description="GST N-terminal" evidence="7">
    <location>
        <begin position="2"/>
        <end position="84"/>
    </location>
</feature>
<dbReference type="FunFam" id="1.20.1050.10:FF:000006">
    <property type="entry name" value="Elongation factor 1 gamma"/>
    <property type="match status" value="1"/>
</dbReference>
<proteinExistence type="predicted"/>
<dbReference type="PROSITE" id="PS50040">
    <property type="entry name" value="EF1G_C"/>
    <property type="match status" value="1"/>
</dbReference>
<dbReference type="GO" id="GO:0005737">
    <property type="term" value="C:cytoplasm"/>
    <property type="evidence" value="ECO:0007669"/>
    <property type="project" value="TreeGrafter"/>
</dbReference>
<dbReference type="InterPro" id="IPR036282">
    <property type="entry name" value="Glutathione-S-Trfase_C_sf"/>
</dbReference>
<name>A0A8W8I0T1_MAGGI</name>
<dbReference type="Pfam" id="PF02798">
    <property type="entry name" value="GST_N"/>
    <property type="match status" value="1"/>
</dbReference>